<keyword evidence="3" id="KW-1185">Reference proteome</keyword>
<dbReference type="EMBL" id="JBHSRJ010000009">
    <property type="protein sequence ID" value="MFC6045625.1"/>
    <property type="molecule type" value="Genomic_DNA"/>
</dbReference>
<organism evidence="2 3">
    <name type="scientific">Nocardioides hankookensis</name>
    <dbReference type="NCBI Taxonomy" id="443157"/>
    <lineage>
        <taxon>Bacteria</taxon>
        <taxon>Bacillati</taxon>
        <taxon>Actinomycetota</taxon>
        <taxon>Actinomycetes</taxon>
        <taxon>Propionibacteriales</taxon>
        <taxon>Nocardioidaceae</taxon>
        <taxon>Nocardioides</taxon>
    </lineage>
</organism>
<proteinExistence type="predicted"/>
<feature type="coiled-coil region" evidence="1">
    <location>
        <begin position="4"/>
        <end position="31"/>
    </location>
</feature>
<comment type="caution">
    <text evidence="2">The sequence shown here is derived from an EMBL/GenBank/DDBJ whole genome shotgun (WGS) entry which is preliminary data.</text>
</comment>
<name>A0ABW1LP28_9ACTN</name>
<sequence>MAWEEELFALLDDLEQQAEALYDAERGAELADRSRSEYQQVTLASRLMATVGDEVVLDVRGVGAVNGTLERVGTGWCLVSGTGQDWIVPLAALVGVRGASERSSPEVAWSPVARLGLGSALRRLAEAGERCVLHLVDGKALDATVRRVGADFVEARVGEEGRAVLVPYDGLAAVQSR</sequence>
<evidence type="ECO:0000313" key="3">
    <source>
        <dbReference type="Proteomes" id="UP001596135"/>
    </source>
</evidence>
<evidence type="ECO:0000313" key="2">
    <source>
        <dbReference type="EMBL" id="MFC6045625.1"/>
    </source>
</evidence>
<accession>A0ABW1LP28</accession>
<evidence type="ECO:0000256" key="1">
    <source>
        <dbReference type="SAM" id="Coils"/>
    </source>
</evidence>
<protein>
    <submittedName>
        <fullName evidence="2">Uncharacterized protein</fullName>
    </submittedName>
</protein>
<gene>
    <name evidence="2" type="ORF">ACFPYL_21250</name>
</gene>
<dbReference type="Proteomes" id="UP001596135">
    <property type="component" value="Unassembled WGS sequence"/>
</dbReference>
<reference evidence="3" key="1">
    <citation type="journal article" date="2019" name="Int. J. Syst. Evol. Microbiol.">
        <title>The Global Catalogue of Microorganisms (GCM) 10K type strain sequencing project: providing services to taxonomists for standard genome sequencing and annotation.</title>
        <authorList>
            <consortium name="The Broad Institute Genomics Platform"/>
            <consortium name="The Broad Institute Genome Sequencing Center for Infectious Disease"/>
            <person name="Wu L."/>
            <person name="Ma J."/>
        </authorList>
    </citation>
    <scope>NUCLEOTIDE SEQUENCE [LARGE SCALE GENOMIC DNA]</scope>
    <source>
        <strain evidence="3">CCUG 54522</strain>
    </source>
</reference>
<dbReference type="RefSeq" id="WP_379159171.1">
    <property type="nucleotide sequence ID" value="NZ_JBHSRJ010000009.1"/>
</dbReference>
<keyword evidence="1" id="KW-0175">Coiled coil</keyword>